<sequence length="272" mass="29442">MHRVDDYDNFTEDTSEPLTITDADSSSGDVTIFFTVSPGAFRLLAINEDHPLQKPFLMTGPTITAVSKDFESPRSTASRVFPQNTIDNISPADTQTSSSLDTYSTSSSIDTTTTATSSPTPSPMPSSGQPANAQPSDQQPSNSQQSSSSKVPIIVGGVLGGIVFILLLLIFGWVMRRRRRRRTASLHSVIFHRDMMVRQRDYDNLGMGMGSAEGPVGGTQKLEDSRVFRFEGVSTGIGRDGGKPSVRTSPISNYSESVAREDEGKGVHGFRQ</sequence>
<keyword evidence="3 6" id="KW-1133">Transmembrane helix</keyword>
<keyword evidence="4 6" id="KW-0472">Membrane</keyword>
<dbReference type="AlphaFoldDB" id="A0A8H5FLW8"/>
<feature type="region of interest" description="Disordered" evidence="5">
    <location>
        <begin position="69"/>
        <end position="148"/>
    </location>
</feature>
<feature type="region of interest" description="Disordered" evidence="5">
    <location>
        <begin position="1"/>
        <end position="22"/>
    </location>
</feature>
<evidence type="ECO:0000256" key="2">
    <source>
        <dbReference type="ARBA" id="ARBA00022692"/>
    </source>
</evidence>
<feature type="region of interest" description="Disordered" evidence="5">
    <location>
        <begin position="233"/>
        <end position="272"/>
    </location>
</feature>
<organism evidence="7 8">
    <name type="scientific">Tetrapyrgos nigripes</name>
    <dbReference type="NCBI Taxonomy" id="182062"/>
    <lineage>
        <taxon>Eukaryota</taxon>
        <taxon>Fungi</taxon>
        <taxon>Dikarya</taxon>
        <taxon>Basidiomycota</taxon>
        <taxon>Agaricomycotina</taxon>
        <taxon>Agaricomycetes</taxon>
        <taxon>Agaricomycetidae</taxon>
        <taxon>Agaricales</taxon>
        <taxon>Marasmiineae</taxon>
        <taxon>Marasmiaceae</taxon>
        <taxon>Tetrapyrgos</taxon>
    </lineage>
</organism>
<feature type="compositionally biased region" description="Polar residues" evidence="5">
    <location>
        <begin position="246"/>
        <end position="256"/>
    </location>
</feature>
<feature type="compositionally biased region" description="Low complexity" evidence="5">
    <location>
        <begin position="134"/>
        <end position="148"/>
    </location>
</feature>
<name>A0A8H5FLW8_9AGAR</name>
<evidence type="ECO:0000313" key="8">
    <source>
        <dbReference type="Proteomes" id="UP000559256"/>
    </source>
</evidence>
<keyword evidence="8" id="KW-1185">Reference proteome</keyword>
<feature type="compositionally biased region" description="Polar residues" evidence="5">
    <location>
        <begin position="73"/>
        <end position="92"/>
    </location>
</feature>
<evidence type="ECO:0000256" key="5">
    <source>
        <dbReference type="SAM" id="MobiDB-lite"/>
    </source>
</evidence>
<dbReference type="EMBL" id="JAACJM010000164">
    <property type="protein sequence ID" value="KAF5341442.1"/>
    <property type="molecule type" value="Genomic_DNA"/>
</dbReference>
<evidence type="ECO:0000256" key="6">
    <source>
        <dbReference type="SAM" id="Phobius"/>
    </source>
</evidence>
<evidence type="ECO:0000256" key="1">
    <source>
        <dbReference type="ARBA" id="ARBA00004167"/>
    </source>
</evidence>
<accession>A0A8H5FLW8</accession>
<reference evidence="7 8" key="1">
    <citation type="journal article" date="2020" name="ISME J.">
        <title>Uncovering the hidden diversity of litter-decomposition mechanisms in mushroom-forming fungi.</title>
        <authorList>
            <person name="Floudas D."/>
            <person name="Bentzer J."/>
            <person name="Ahren D."/>
            <person name="Johansson T."/>
            <person name="Persson P."/>
            <person name="Tunlid A."/>
        </authorList>
    </citation>
    <scope>NUCLEOTIDE SEQUENCE [LARGE SCALE GENOMIC DNA]</scope>
    <source>
        <strain evidence="7 8">CBS 291.85</strain>
    </source>
</reference>
<dbReference type="Proteomes" id="UP000559256">
    <property type="component" value="Unassembled WGS sequence"/>
</dbReference>
<proteinExistence type="predicted"/>
<evidence type="ECO:0000256" key="3">
    <source>
        <dbReference type="ARBA" id="ARBA00022989"/>
    </source>
</evidence>
<comment type="subcellular location">
    <subcellularLocation>
        <location evidence="1">Membrane</location>
        <topology evidence="1">Single-pass membrane protein</topology>
    </subcellularLocation>
</comment>
<evidence type="ECO:0000256" key="4">
    <source>
        <dbReference type="ARBA" id="ARBA00023136"/>
    </source>
</evidence>
<evidence type="ECO:0008006" key="9">
    <source>
        <dbReference type="Google" id="ProtNLM"/>
    </source>
</evidence>
<protein>
    <recommendedName>
        <fullName evidence="9">Mid2 domain-containing protein</fullName>
    </recommendedName>
</protein>
<gene>
    <name evidence="7" type="ORF">D9758_014752</name>
</gene>
<feature type="transmembrane region" description="Helical" evidence="6">
    <location>
        <begin position="151"/>
        <end position="174"/>
    </location>
</feature>
<dbReference type="PANTHER" id="PTHR15549">
    <property type="entry name" value="PAIRED IMMUNOGLOBULIN-LIKE TYPE 2 RECEPTOR"/>
    <property type="match status" value="1"/>
</dbReference>
<dbReference type="GO" id="GO:0016020">
    <property type="term" value="C:membrane"/>
    <property type="evidence" value="ECO:0007669"/>
    <property type="project" value="UniProtKB-SubCell"/>
</dbReference>
<keyword evidence="2 6" id="KW-0812">Transmembrane</keyword>
<dbReference type="InterPro" id="IPR051694">
    <property type="entry name" value="Immunoregulatory_rcpt-like"/>
</dbReference>
<evidence type="ECO:0000313" key="7">
    <source>
        <dbReference type="EMBL" id="KAF5341442.1"/>
    </source>
</evidence>
<comment type="caution">
    <text evidence="7">The sequence shown here is derived from an EMBL/GenBank/DDBJ whole genome shotgun (WGS) entry which is preliminary data.</text>
</comment>
<feature type="compositionally biased region" description="Low complexity" evidence="5">
    <location>
        <begin position="93"/>
        <end position="119"/>
    </location>
</feature>
<dbReference type="GO" id="GO:0071944">
    <property type="term" value="C:cell periphery"/>
    <property type="evidence" value="ECO:0007669"/>
    <property type="project" value="UniProtKB-ARBA"/>
</dbReference>